<comment type="caution">
    <text evidence="2">The sequence shown here is derived from an EMBL/GenBank/DDBJ whole genome shotgun (WGS) entry which is preliminary data.</text>
</comment>
<keyword evidence="3" id="KW-1185">Reference proteome</keyword>
<gene>
    <name evidence="2" type="ORF">B0T20DRAFT_392414</name>
</gene>
<name>A0AAE0PG93_SORBR</name>
<reference evidence="2" key="1">
    <citation type="journal article" date="2023" name="Mol. Phylogenet. Evol.">
        <title>Genome-scale phylogeny and comparative genomics of the fungal order Sordariales.</title>
        <authorList>
            <person name="Hensen N."/>
            <person name="Bonometti L."/>
            <person name="Westerberg I."/>
            <person name="Brannstrom I.O."/>
            <person name="Guillou S."/>
            <person name="Cros-Aarteil S."/>
            <person name="Calhoun S."/>
            <person name="Haridas S."/>
            <person name="Kuo A."/>
            <person name="Mondo S."/>
            <person name="Pangilinan J."/>
            <person name="Riley R."/>
            <person name="LaButti K."/>
            <person name="Andreopoulos B."/>
            <person name="Lipzen A."/>
            <person name="Chen C."/>
            <person name="Yan M."/>
            <person name="Daum C."/>
            <person name="Ng V."/>
            <person name="Clum A."/>
            <person name="Steindorff A."/>
            <person name="Ohm R.A."/>
            <person name="Martin F."/>
            <person name="Silar P."/>
            <person name="Natvig D.O."/>
            <person name="Lalanne C."/>
            <person name="Gautier V."/>
            <person name="Ament-Velasquez S.L."/>
            <person name="Kruys A."/>
            <person name="Hutchinson M.I."/>
            <person name="Powell A.J."/>
            <person name="Barry K."/>
            <person name="Miller A.N."/>
            <person name="Grigoriev I.V."/>
            <person name="Debuchy R."/>
            <person name="Gladieux P."/>
            <person name="Hiltunen Thoren M."/>
            <person name="Johannesson H."/>
        </authorList>
    </citation>
    <scope>NUCLEOTIDE SEQUENCE</scope>
    <source>
        <strain evidence="2">FGSC 1904</strain>
    </source>
</reference>
<reference evidence="2" key="2">
    <citation type="submission" date="2023-07" db="EMBL/GenBank/DDBJ databases">
        <authorList>
            <consortium name="Lawrence Berkeley National Laboratory"/>
            <person name="Haridas S."/>
            <person name="Hensen N."/>
            <person name="Bonometti L."/>
            <person name="Westerberg I."/>
            <person name="Brannstrom I.O."/>
            <person name="Guillou S."/>
            <person name="Cros-Aarteil S."/>
            <person name="Calhoun S."/>
            <person name="Kuo A."/>
            <person name="Mondo S."/>
            <person name="Pangilinan J."/>
            <person name="Riley R."/>
            <person name="LaButti K."/>
            <person name="Andreopoulos B."/>
            <person name="Lipzen A."/>
            <person name="Chen C."/>
            <person name="Yanf M."/>
            <person name="Daum C."/>
            <person name="Ng V."/>
            <person name="Clum A."/>
            <person name="Steindorff A."/>
            <person name="Ohm R."/>
            <person name="Martin F."/>
            <person name="Silar P."/>
            <person name="Natvig D."/>
            <person name="Lalanne C."/>
            <person name="Gautier V."/>
            <person name="Ament-velasquez S.L."/>
            <person name="Kruys A."/>
            <person name="Hutchinson M.I."/>
            <person name="Powell A.J."/>
            <person name="Barry K."/>
            <person name="Miller A.N."/>
            <person name="Grigoriev I.V."/>
            <person name="Debuchy R."/>
            <person name="Gladieux P."/>
            <person name="Thoren M.H."/>
            <person name="Johannesson H."/>
        </authorList>
    </citation>
    <scope>NUCLEOTIDE SEQUENCE</scope>
    <source>
        <strain evidence="2">FGSC 1904</strain>
    </source>
</reference>
<feature type="compositionally biased region" description="Basic and acidic residues" evidence="1">
    <location>
        <begin position="235"/>
        <end position="259"/>
    </location>
</feature>
<accession>A0AAE0PG93</accession>
<protein>
    <submittedName>
        <fullName evidence="2">Uncharacterized protein</fullName>
    </submittedName>
</protein>
<feature type="region of interest" description="Disordered" evidence="1">
    <location>
        <begin position="235"/>
        <end position="268"/>
    </location>
</feature>
<sequence>MVPSSQLSVRTLQPPNRLLGVARVFGLLRPTNSAQPAVVKGCRTVAARADSLAASLLHEDTNPMSQADPRSQMAETQPATGRRPNARGASLAHTIVIPALDSAALGVASEQDILCTADDGQGHLGIHSVSDILKGDDSGMVRLGMWNRLGCLHLLLVLARGRGRGRWICSLDTGPACPNQEMRKVWRGMQPVVPSRQDRRRMWLNGPVARVTWKIRNKQKGDFGQCLQQVVKLERRTSSQRERRRSSGRENAQEMDNGRDLSALAGTSRNKEGSCRVLVAGSLSKTKVSIRASELLGLPTGWNNGFVFCISTGI</sequence>
<organism evidence="2 3">
    <name type="scientific">Sordaria brevicollis</name>
    <dbReference type="NCBI Taxonomy" id="83679"/>
    <lineage>
        <taxon>Eukaryota</taxon>
        <taxon>Fungi</taxon>
        <taxon>Dikarya</taxon>
        <taxon>Ascomycota</taxon>
        <taxon>Pezizomycotina</taxon>
        <taxon>Sordariomycetes</taxon>
        <taxon>Sordariomycetidae</taxon>
        <taxon>Sordariales</taxon>
        <taxon>Sordariaceae</taxon>
        <taxon>Sordaria</taxon>
    </lineage>
</organism>
<evidence type="ECO:0000313" key="2">
    <source>
        <dbReference type="EMBL" id="KAK3399403.1"/>
    </source>
</evidence>
<dbReference type="Proteomes" id="UP001281003">
    <property type="component" value="Unassembled WGS sequence"/>
</dbReference>
<proteinExistence type="predicted"/>
<evidence type="ECO:0000313" key="3">
    <source>
        <dbReference type="Proteomes" id="UP001281003"/>
    </source>
</evidence>
<evidence type="ECO:0000256" key="1">
    <source>
        <dbReference type="SAM" id="MobiDB-lite"/>
    </source>
</evidence>
<dbReference type="EMBL" id="JAUTDP010000005">
    <property type="protein sequence ID" value="KAK3399403.1"/>
    <property type="molecule type" value="Genomic_DNA"/>
</dbReference>
<dbReference type="AlphaFoldDB" id="A0AAE0PG93"/>
<feature type="compositionally biased region" description="Polar residues" evidence="1">
    <location>
        <begin position="62"/>
        <end position="79"/>
    </location>
</feature>
<feature type="region of interest" description="Disordered" evidence="1">
    <location>
        <begin position="59"/>
        <end position="87"/>
    </location>
</feature>